<proteinExistence type="predicted"/>
<sequence>AQALFSTPKVKKVKITAIDIDNQSPADRTVRLQDIFKPDESVGETGPTTETKERFQATVGVGVSFSADEPSLKDVEVLGDAKAIADAAEADCVIIVKYHFE</sequence>
<name>X1K871_9ZZZZ</name>
<dbReference type="EMBL" id="BARU01036530">
    <property type="protein sequence ID" value="GAH89820.1"/>
    <property type="molecule type" value="Genomic_DNA"/>
</dbReference>
<dbReference type="AlphaFoldDB" id="X1K871"/>
<comment type="caution">
    <text evidence="1">The sequence shown here is derived from an EMBL/GenBank/DDBJ whole genome shotgun (WGS) entry which is preliminary data.</text>
</comment>
<feature type="non-terminal residue" evidence="1">
    <location>
        <position position="1"/>
    </location>
</feature>
<reference evidence="1" key="1">
    <citation type="journal article" date="2014" name="Front. Microbiol.">
        <title>High frequency of phylogenetically diverse reductive dehalogenase-homologous genes in deep subseafloor sedimentary metagenomes.</title>
        <authorList>
            <person name="Kawai M."/>
            <person name="Futagami T."/>
            <person name="Toyoda A."/>
            <person name="Takaki Y."/>
            <person name="Nishi S."/>
            <person name="Hori S."/>
            <person name="Arai W."/>
            <person name="Tsubouchi T."/>
            <person name="Morono Y."/>
            <person name="Uchiyama I."/>
            <person name="Ito T."/>
            <person name="Fujiyama A."/>
            <person name="Inagaki F."/>
            <person name="Takami H."/>
        </authorList>
    </citation>
    <scope>NUCLEOTIDE SEQUENCE</scope>
    <source>
        <strain evidence="1">Expedition CK06-06</strain>
    </source>
</reference>
<accession>X1K871</accession>
<organism evidence="1">
    <name type="scientific">marine sediment metagenome</name>
    <dbReference type="NCBI Taxonomy" id="412755"/>
    <lineage>
        <taxon>unclassified sequences</taxon>
        <taxon>metagenomes</taxon>
        <taxon>ecological metagenomes</taxon>
    </lineage>
</organism>
<evidence type="ECO:0000313" key="1">
    <source>
        <dbReference type="EMBL" id="GAH89820.1"/>
    </source>
</evidence>
<gene>
    <name evidence="1" type="ORF">S03H2_57031</name>
</gene>
<protein>
    <submittedName>
        <fullName evidence="1">Uncharacterized protein</fullName>
    </submittedName>
</protein>